<name>A0A9P8QES5_WICPI</name>
<dbReference type="EMBL" id="JAEUBG010000529">
    <property type="protein sequence ID" value="KAH3688077.1"/>
    <property type="molecule type" value="Genomic_DNA"/>
</dbReference>
<evidence type="ECO:0000313" key="2">
    <source>
        <dbReference type="Proteomes" id="UP000774326"/>
    </source>
</evidence>
<sequence>MSILCESCFLFFWKSAPFLERIGIIGGLWFLSRAHWTVLKNGWFFTSEAPNFEPNLLFSSLVRSFLIKFLQFDEMDWESGNVTSDFKIFENVWFLLEPLNGVVPQIIS</sequence>
<gene>
    <name evidence="1" type="ORF">WICPIJ_000919</name>
</gene>
<proteinExistence type="predicted"/>
<comment type="caution">
    <text evidence="1">The sequence shown here is derived from an EMBL/GenBank/DDBJ whole genome shotgun (WGS) entry which is preliminary data.</text>
</comment>
<dbReference type="Proteomes" id="UP000774326">
    <property type="component" value="Unassembled WGS sequence"/>
</dbReference>
<organism evidence="1 2">
    <name type="scientific">Wickerhamomyces pijperi</name>
    <name type="common">Yeast</name>
    <name type="synonym">Pichia pijperi</name>
    <dbReference type="NCBI Taxonomy" id="599730"/>
    <lineage>
        <taxon>Eukaryota</taxon>
        <taxon>Fungi</taxon>
        <taxon>Dikarya</taxon>
        <taxon>Ascomycota</taxon>
        <taxon>Saccharomycotina</taxon>
        <taxon>Saccharomycetes</taxon>
        <taxon>Phaffomycetales</taxon>
        <taxon>Wickerhamomycetaceae</taxon>
        <taxon>Wickerhamomyces</taxon>
    </lineage>
</organism>
<dbReference type="AlphaFoldDB" id="A0A9P8QES5"/>
<reference evidence="1" key="2">
    <citation type="submission" date="2021-01" db="EMBL/GenBank/DDBJ databases">
        <authorList>
            <person name="Schikora-Tamarit M.A."/>
        </authorList>
    </citation>
    <scope>NUCLEOTIDE SEQUENCE</scope>
    <source>
        <strain evidence="1">CBS2887</strain>
    </source>
</reference>
<reference evidence="1" key="1">
    <citation type="journal article" date="2021" name="Open Biol.">
        <title>Shared evolutionary footprints suggest mitochondrial oxidative damage underlies multiple complex I losses in fungi.</title>
        <authorList>
            <person name="Schikora-Tamarit M.A."/>
            <person name="Marcet-Houben M."/>
            <person name="Nosek J."/>
            <person name="Gabaldon T."/>
        </authorList>
    </citation>
    <scope>NUCLEOTIDE SEQUENCE</scope>
    <source>
        <strain evidence="1">CBS2887</strain>
    </source>
</reference>
<evidence type="ECO:0000313" key="1">
    <source>
        <dbReference type="EMBL" id="KAH3688077.1"/>
    </source>
</evidence>
<keyword evidence="2" id="KW-1185">Reference proteome</keyword>
<protein>
    <submittedName>
        <fullName evidence="1">Uncharacterized protein</fullName>
    </submittedName>
</protein>
<accession>A0A9P8QES5</accession>